<dbReference type="FunFam" id="1.10.8.710:FF:000004">
    <property type="entry name" value="Dynein axonemal heavy chain 6"/>
    <property type="match status" value="1"/>
</dbReference>
<dbReference type="Pfam" id="PF18198">
    <property type="entry name" value="AAA_lid_11"/>
    <property type="match status" value="1"/>
</dbReference>
<dbReference type="Pfam" id="PF08393">
    <property type="entry name" value="DHC_N2"/>
    <property type="match status" value="1"/>
</dbReference>
<dbReference type="InterPro" id="IPR042228">
    <property type="entry name" value="Dynein_linker_3"/>
</dbReference>
<dbReference type="FunFam" id="1.20.920.20:FF:000006">
    <property type="entry name" value="Dynein, axonemal, heavy chain 6"/>
    <property type="match status" value="1"/>
</dbReference>
<dbReference type="FunFam" id="1.10.8.720:FF:000001">
    <property type="entry name" value="dynein heavy chain 7, axonemal"/>
    <property type="match status" value="1"/>
</dbReference>
<evidence type="ECO:0000256" key="3">
    <source>
        <dbReference type="ARBA" id="ARBA00022490"/>
    </source>
</evidence>
<proteinExistence type="inferred from homology"/>
<dbReference type="FunFam" id="3.40.50.300:FF:001145">
    <property type="entry name" value="Putative dynein heavy chain"/>
    <property type="match status" value="1"/>
</dbReference>
<dbReference type="GO" id="GO:0003341">
    <property type="term" value="P:cilium movement"/>
    <property type="evidence" value="ECO:0007669"/>
    <property type="project" value="UniProtKB-ARBA"/>
</dbReference>
<dbReference type="eggNOG" id="KOG3595">
    <property type="taxonomic scope" value="Eukaryota"/>
</dbReference>
<dbReference type="Gene3D" id="3.40.50.300">
    <property type="entry name" value="P-loop containing nucleotide triphosphate hydrolases"/>
    <property type="match status" value="5"/>
</dbReference>
<evidence type="ECO:0000256" key="12">
    <source>
        <dbReference type="ARBA" id="ARBA00023273"/>
    </source>
</evidence>
<dbReference type="Gene3D" id="1.10.287.2620">
    <property type="match status" value="1"/>
</dbReference>
<feature type="domain" description="AAA+ ATPase" evidence="15">
    <location>
        <begin position="1494"/>
        <end position="1633"/>
    </location>
</feature>
<dbReference type="RefSeq" id="XP_013761543.1">
    <property type="nucleotide sequence ID" value="XM_013906089.1"/>
</dbReference>
<evidence type="ECO:0000313" key="17">
    <source>
        <dbReference type="Proteomes" id="UP000054408"/>
    </source>
</evidence>
<dbReference type="Gene3D" id="1.20.140.100">
    <property type="entry name" value="Dynein heavy chain, N-terminal domain 2"/>
    <property type="match status" value="1"/>
</dbReference>
<dbReference type="Gene3D" id="6.10.140.1060">
    <property type="match status" value="1"/>
</dbReference>
<evidence type="ECO:0000256" key="13">
    <source>
        <dbReference type="SAM" id="Coils"/>
    </source>
</evidence>
<dbReference type="SMART" id="SM00382">
    <property type="entry name" value="AAA"/>
    <property type="match status" value="3"/>
</dbReference>
<dbReference type="Proteomes" id="UP000054408">
    <property type="component" value="Unassembled WGS sequence"/>
</dbReference>
<name>A0A0L0DRK6_THETB</name>
<evidence type="ECO:0000256" key="7">
    <source>
        <dbReference type="ARBA" id="ARBA00023017"/>
    </source>
</evidence>
<accession>A0A0L0DRK6</accession>
<dbReference type="InterPro" id="IPR041466">
    <property type="entry name" value="Dynein_AAA5_ext"/>
</dbReference>
<keyword evidence="8 13" id="KW-0175">Coiled coil</keyword>
<evidence type="ECO:0000256" key="2">
    <source>
        <dbReference type="ARBA" id="ARBA00008887"/>
    </source>
</evidence>
<comment type="similarity">
    <text evidence="2">Belongs to the dynein heavy chain family.</text>
</comment>
<sequence length="4254" mass="471684">MQRGYYSEYLGSFPTDDLLRESTSGPMGAESSDSAHVRRQRPPLVSSFRSTRGVSGVTLSSAASGDVAPASRARSTREAAGLGTAAVDASAYVTAPSASRTRGAAALHVLAQAGAMVGVPASALEPKVMSQFKTAPGKTPRKIEIERRKREYAAQDLEELLAAQGVDYRLSEAERNASAAFPSYLPLEPFDDTEFEVRTPREWLELGVENGVMCGVPGAAVVFDSAGCGSWVPVLVVDYSAEAEAYVVVPRGATPASAAYSLVHRIHLYFVAESPANFAARVGAAHRSRRDAEALLRYNLYIDSMPTAELPSMTQGTVNRILEFSVAGAAPSASQLTLLESLLSQVGVDYARAMNKIIFDTSRKDPAQHDQFAFLTLPPDPEPAPVPLTGAITIPGFDYEAAYSGFTFLSFLTKSEVIATTAKVRTECNKVLQLNLFNNHVTKSLRLDEFETMQNQAAVHTLNHLKDNWKTNLKNAIRGTLKDVGKGWFNLNEKSREVYEISKLKKFMVMVKFVMQDTLRSLALDSLTSFHNLVVGSAPVHVDIASPGEVDVVFGSTPMPAAAAGLAAHKYPLFAVDLVVRDGQLVYSTKPSAFEEVPILLFERAISLIQDLPQLEPEVLQELFWATKPVLESVSRHDPVVLKLRAAMVGAVARSTGPLDAYLAQYDEYAGLIALDPLEAVRQLEDDAASGAGRPLTTAYLAELIQDHRVKQAELEELVPRSINIGMFRVSCELVRNMLIRKRRDLGRLLLDLLARRTRAKADTFCEEFEAVAARLQVRPTKIEELVDMEKFLSSVPLFVDEHLSALEELNSDYAVLEEFRYNLPPDDFNRKWAAAGWPKSALEMGETTTRVLEKDRARFEKDLVSDQEAFAERLEELARAVASLTKYTKLDEVDDAAADVAKLEKQIAYALDKVQLFHSREVLFERELTDYDEVSGVVKQFEPYQKLWTTTASWLEWHQSWMHGPFSELDAKDMQAKLTAAWSSMFKLVKVFKDAPGCLAVATSVKGQMDAFKPHVPLIMALRNRGMRDRHWETLEDNLGMSVRPTDDASFAEVATLGLEAHLEAIEEVAGVASREYGIESELDSMLATWESTVFEIVEYGETETYILRGTEPIIQLLDDHIVMTQAMSFSAYREPFEDRIGKWEKKLELIQETIEEWLLCQKQWLYLQPIFSSDDINRQMVVEGKRFATMDRMWRKNLGSAAAAPGVLAVCKDAKLLDSFRECIKLLDLVQKGLTEYLETKRAIFPRFYFLSDDEMLEILSQTRDPTAVQKHLSKCFENIGSLTFGEDNIITAMSSGEGETVPFIEHFYPKGNVENWLLEVERVMKLSVRDVIKKAVGAYPKMARTEWVAQWPAQAVLVVAQIYWTQQVTAAIRTGTLPKLHAMLVQQIDELTMMVRSELPKLVRKTISPLIILDVHARDVTARLAEAHVDSVTDFEWMSQMRQYWEDSNAVIKMVNTSFVYGYEYLGNTGRLVITPLTDRCYLTLTGALHLQMGGAPQGPAGTGKTETTKDLAKALAKQCVVFNCQGTLDHIAMGKFFKGLASAGAWACFDEFNRIELEVLSVIATQILQIQRAIQTKQKRFLFEGAQIALDPTCAIFITMNPGYAGRAELPDNLKALFRPVAMMVPDYAMIAEIMLFSFGFSEASQLSRKMTATFRLSSEQLSSQSHYDFGMRAVKTVISAAGNLKRADPSKSEEIILLKALKDCNVPKFLAEDLVLFNGIISDLFPGVVQPQDSYGALESELVAALKAQGLQPAAQSIHKCIQLYETTVVRHGLMLVGPTGGGKTVTYRTLARAMTALAGQGPFTKVHYDVINPKSITMEQLYGFFDPNTHEWTEGVLANIIREGAESETGEKRWTVFDGPVDALWIENMNTVLDDNKKLCLSSGKIIRLSDAQTMMFEVEDLAVASPATVSRCGMVYMEPSGLGLQPLIDSWLAKLSPASLAESVAPVFAELFNALALPALAFVRSSLVEPVPTVDNNLLQSLMRLLDAFMASLVPPEGGALPQAAVDRIVALAPALFVFALVWSIGATSDAAGRSAFDAHLRDALVAAGPLAASVQLPGAGLVYDWFLDFAAGLKVSAGGAASGSALAETHAAAAAAGGESEGSGSSRVSWVPWMDTIPPYAIKRRTAFADIIVPTIDSVRYTYMLDVLLQAGSHVLCVGPTGTGKSSIVGDKVIKHMDKNFESIVVTFSAQTSENMTQDILDSKFTRRRRTQYGPPAGKRFVIFVDDLNMPAKDEYGSQGPIELLRQWMDHGGWYDRSSLTFLEIVDIVFVGALGPPGGGRSAMTPRFKRHFNLLSFTELSRESMSRVFTTIMDSFFGSFVPEVASLTKSVVEGTISVYASIQAELRPTPSRSHYTYNLRDLSKVVEGVVQASREAVQSRAELVALWAHECTRVFHDRLVDAHDREWFKGELKKIMASQFGMRWLDVAKDLGLAARSSSSAAGAVSGAELDDVVYARVEDMSVLLRVVEEYLEEYNATQENPMNLVMFNDAIAHISRIVRTIRQPQGNCLLLGMGGSGRRSLARLAAFIAGYEVFSIEISKSYGVAEWHEDLRRMFMLAGVEGKSLVFLFADSQIVHESFLEDISNILNAGVVPNIFGPEEEEAILETMRPVVQNLGIKVTKTTIFDHFVKRLRANIHCVLAMSPIGNEFRTRIRMFPSLIACTTIDWFSRWPLDALESVANKFLAPVAAEYSPAVHAAMVDCAATMHESVVGASAKFLVQAGRFNYVTPASYLELLNVYESVKKTKAEAFETRKARLEVGLQRLVKTRADVEVLQEDLEAMQPGLVQLQKEVESTMIRINGDKESAAKSRVVVMQEEEEARKKARECEDIAASAKRDLDEALPALDAALVALSELDRTDLVEIKAMQNPPAGVKMVMSATCIMFGKRPQKVDVPGAIGKKQDDYWPVARQLLSNPMQLLNSMYDFPKDNIPEATIAKIQPYIEDPDFEPEKVVRVSVACKSICMWVRAMEKYHQISKVVAPKRQAHAEAKASLDATLLSLKESQDKLAELEGSILELEQQYEDSVKRKEDLQAQVEKTKQHLARAHKLIGGLADEKDRWKEGIADIEGSLHALVGDALLAAAVIGYLGAFTTPFREELVAGWLAKMGELDIPHTPSFSIRTVLGSAIELRAWNLAGLPNDTLSTENGVIVKYSRRWALMIDPQGQANKWIRNMEAENGLDVIKLSEKDYLRTLGNAIRFGKPVLLENVPESLDPALEPVLLKQVVERETGPCIKVGDQEIPYRDDFRLYITTKLPNPHYKPETSTKVTLLNFTLSPEGLEEQLLGVVVAKERPDLEDTKNHLVSSNAKMRQELAEIEDRILFLLSSAKGNPLEDEVLIDELANSKKVSLEIKQKVVEQEETEVEIDATRRQYQPVAVRARILFFCITDLAAVDPMYQYSLNWFMGLFSAGLANSEPDDELGVRLNNISEYFTYSLYRNVCRSLFERHKVLFSFLLCTRILRGAQPDYVDADEWRFLLGGSSLILEESKSNPAPEWLTQVAWEAVQKLELVLPRFSGFTAYFVRHIEFFAKYFNSSAPHKLELPGLWQERLNAVQRIALLRCLRLDKVAGAVEDFIAEELGKEFIIPPTFDLASVYRDSSPTTPLIFVLSPGADPGADLYKFAVEMRFSKKLATISLGRGQGVRAEEMIAEAMERGTWVLLENCHLATSWMPDLERIVVSWQPEKIHRDFRLWLTSMPSPEFPVVVLQESVKMTNEPPKGVRSNLLRTYASLEEGALDDSKNPRVWRKLLYSLAMFHAVIQERRKFGPLGWNIPYEYTRGDLAICIRQLHMFLEAYPAPPYRVLKFLAGHINYGGRVTDDIDRRTLMTILGDFYTPEVLDSQFRYAGDDVYANPEADTVKGVMDFVEALPHNDPPHLFGMHENADITFVQNEVAAMFAAMVKLQPAATATAAVASASSADLNESTEAGATKGADAAKSASAGASLSVEDKVKATAVEVLERVPGPLDESLVSAQHPLDPKESMSTVLIQEVMRYNALLRVVKQSLGDLLDALDGLVVMSLELEEMGNSLYHNQVPKMWETMAYPSLKPLSAWVVDLVARMEFIAGWAAREGNPTVYWISGFFFPQAFLTGTLQNYARKYLVSVDTLSFEHVVMTETKAELEAAGPPEDGCYISGLYMEGARWSQDAGAIVDSRSKELYTLMPVIWLKPVPDKPKPSNSVYVCPVYKTLARAGELSTTGHSTNYITSIELPIKVASQGEADDGDDELVGGGAEWVKKGVAMFCALNY</sequence>
<dbReference type="Gene3D" id="1.10.472.130">
    <property type="match status" value="1"/>
</dbReference>
<dbReference type="FunFam" id="1.20.1270.280:FF:000001">
    <property type="entry name" value="dynein heavy chain 7, axonemal"/>
    <property type="match status" value="1"/>
</dbReference>
<dbReference type="STRING" id="461836.A0A0L0DRK6"/>
<feature type="coiled-coil region" evidence="13">
    <location>
        <begin position="3009"/>
        <end position="3057"/>
    </location>
</feature>
<dbReference type="FunFam" id="1.20.920.30:FF:000009">
    <property type="entry name" value="Dynein heavy chain 9"/>
    <property type="match status" value="1"/>
</dbReference>
<dbReference type="Pfam" id="PF22597">
    <property type="entry name" value="DYN_lid"/>
    <property type="match status" value="1"/>
</dbReference>
<evidence type="ECO:0000256" key="5">
    <source>
        <dbReference type="ARBA" id="ARBA00022741"/>
    </source>
</evidence>
<dbReference type="GO" id="GO:0045505">
    <property type="term" value="F:dynein intermediate chain binding"/>
    <property type="evidence" value="ECO:0007669"/>
    <property type="project" value="InterPro"/>
</dbReference>
<dbReference type="FunFam" id="1.20.58.1120:FF:000001">
    <property type="entry name" value="dynein heavy chain 2, axonemal"/>
    <property type="match status" value="1"/>
</dbReference>
<dbReference type="InterPro" id="IPR024743">
    <property type="entry name" value="Dynein_HC_stalk"/>
</dbReference>
<dbReference type="FunFam" id="3.40.50.300:FF:000353">
    <property type="entry name" value="Dynein axonemal heavy chain 1"/>
    <property type="match status" value="1"/>
</dbReference>
<dbReference type="InterPro" id="IPR042219">
    <property type="entry name" value="AAA_lid_11_sf"/>
</dbReference>
<dbReference type="Pfam" id="PF18199">
    <property type="entry name" value="Dynein_C"/>
    <property type="match status" value="1"/>
</dbReference>
<dbReference type="InterPro" id="IPR004273">
    <property type="entry name" value="Dynein_heavy_D6_P-loop"/>
</dbReference>
<organism evidence="16 17">
    <name type="scientific">Thecamonas trahens ATCC 50062</name>
    <dbReference type="NCBI Taxonomy" id="461836"/>
    <lineage>
        <taxon>Eukaryota</taxon>
        <taxon>Apusozoa</taxon>
        <taxon>Apusomonadida</taxon>
        <taxon>Apusomonadidae</taxon>
        <taxon>Thecamonas</taxon>
    </lineage>
</organism>
<keyword evidence="5" id="KW-0547">Nucleotide-binding</keyword>
<reference evidence="16 17" key="1">
    <citation type="submission" date="2010-05" db="EMBL/GenBank/DDBJ databases">
        <title>The Genome Sequence of Thecamonas trahens ATCC 50062.</title>
        <authorList>
            <consortium name="The Broad Institute Genome Sequencing Platform"/>
            <person name="Russ C."/>
            <person name="Cuomo C."/>
            <person name="Shea T."/>
            <person name="Young S.K."/>
            <person name="Zeng Q."/>
            <person name="Koehrsen M."/>
            <person name="Haas B."/>
            <person name="Borodovsky M."/>
            <person name="Guigo R."/>
            <person name="Alvarado L."/>
            <person name="Berlin A."/>
            <person name="Bochicchio J."/>
            <person name="Borenstein D."/>
            <person name="Chapman S."/>
            <person name="Chen Z."/>
            <person name="Freedman E."/>
            <person name="Gellesch M."/>
            <person name="Goldberg J."/>
            <person name="Griggs A."/>
            <person name="Gujja S."/>
            <person name="Heilman E."/>
            <person name="Heiman D."/>
            <person name="Hepburn T."/>
            <person name="Howarth C."/>
            <person name="Jen D."/>
            <person name="Larson L."/>
            <person name="Mehta T."/>
            <person name="Park D."/>
            <person name="Pearson M."/>
            <person name="Roberts A."/>
            <person name="Saif S."/>
            <person name="Shenoy N."/>
            <person name="Sisk P."/>
            <person name="Stolte C."/>
            <person name="Sykes S."/>
            <person name="Thomson T."/>
            <person name="Walk T."/>
            <person name="White J."/>
            <person name="Yandava C."/>
            <person name="Burger G."/>
            <person name="Gray M.W."/>
            <person name="Holland P.W.H."/>
            <person name="King N."/>
            <person name="Lang F.B.F."/>
            <person name="Roger A.J."/>
            <person name="Ruiz-Trillo I."/>
            <person name="Lander E."/>
            <person name="Nusbaum C."/>
        </authorList>
    </citation>
    <scope>NUCLEOTIDE SEQUENCE [LARGE SCALE GENOMIC DNA]</scope>
    <source>
        <strain evidence="16 17">ATCC 50062</strain>
    </source>
</reference>
<dbReference type="OMA" id="VKIVMAY"/>
<dbReference type="InterPro" id="IPR035699">
    <property type="entry name" value="AAA_6"/>
</dbReference>
<dbReference type="Gene3D" id="1.20.920.30">
    <property type="match status" value="1"/>
</dbReference>
<dbReference type="Gene3D" id="3.10.490.20">
    <property type="match status" value="1"/>
</dbReference>
<evidence type="ECO:0000256" key="8">
    <source>
        <dbReference type="ARBA" id="ARBA00023054"/>
    </source>
</evidence>
<dbReference type="FunFam" id="3.20.180.20:FF:000003">
    <property type="entry name" value="Dynein heavy chain 12, axonemal"/>
    <property type="match status" value="1"/>
</dbReference>
<keyword evidence="7" id="KW-0243">Dynein</keyword>
<evidence type="ECO:0000259" key="15">
    <source>
        <dbReference type="SMART" id="SM00382"/>
    </source>
</evidence>
<dbReference type="Gene3D" id="1.20.58.1120">
    <property type="match status" value="1"/>
</dbReference>
<dbReference type="GO" id="GO:0005930">
    <property type="term" value="C:axoneme"/>
    <property type="evidence" value="ECO:0007669"/>
    <property type="project" value="UniProtKB-SubCell"/>
</dbReference>
<evidence type="ECO:0000256" key="6">
    <source>
        <dbReference type="ARBA" id="ARBA00022840"/>
    </source>
</evidence>
<dbReference type="InterPro" id="IPR013602">
    <property type="entry name" value="Dynein_heavy_linker"/>
</dbReference>
<evidence type="ECO:0000256" key="1">
    <source>
        <dbReference type="ARBA" id="ARBA00004430"/>
    </source>
</evidence>
<feature type="region of interest" description="Disordered" evidence="14">
    <location>
        <begin position="11"/>
        <end position="51"/>
    </location>
</feature>
<keyword evidence="3" id="KW-0963">Cytoplasm</keyword>
<dbReference type="GO" id="GO:0005524">
    <property type="term" value="F:ATP binding"/>
    <property type="evidence" value="ECO:0007669"/>
    <property type="project" value="UniProtKB-KW"/>
</dbReference>
<evidence type="ECO:0000256" key="9">
    <source>
        <dbReference type="ARBA" id="ARBA00023069"/>
    </source>
</evidence>
<dbReference type="InterPro" id="IPR024317">
    <property type="entry name" value="Dynein_heavy_chain_D4_dom"/>
</dbReference>
<dbReference type="Pfam" id="PF12780">
    <property type="entry name" value="AAA_8"/>
    <property type="match status" value="1"/>
</dbReference>
<evidence type="ECO:0000256" key="11">
    <source>
        <dbReference type="ARBA" id="ARBA00023212"/>
    </source>
</evidence>
<keyword evidence="11" id="KW-0206">Cytoskeleton</keyword>
<dbReference type="InterPro" id="IPR041228">
    <property type="entry name" value="Dynein_C"/>
</dbReference>
<dbReference type="InterPro" id="IPR026983">
    <property type="entry name" value="DHC"/>
</dbReference>
<dbReference type="InterPro" id="IPR027417">
    <property type="entry name" value="P-loop_NTPase"/>
</dbReference>
<dbReference type="GeneID" id="25561239"/>
<dbReference type="FunFam" id="3.40.50.300:FF:000063">
    <property type="entry name" value="dynein heavy chain 6, axonemal"/>
    <property type="match status" value="1"/>
</dbReference>
<dbReference type="Pfam" id="PF12781">
    <property type="entry name" value="AAA_9"/>
    <property type="match status" value="1"/>
</dbReference>
<keyword evidence="17" id="KW-1185">Reference proteome</keyword>
<dbReference type="InterPro" id="IPR043160">
    <property type="entry name" value="Dynein_C_barrel"/>
</dbReference>
<dbReference type="OrthoDB" id="447173at2759"/>
<keyword evidence="12" id="KW-0966">Cell projection</keyword>
<dbReference type="FunFam" id="1.10.8.1220:FF:000001">
    <property type="entry name" value="Dynein axonemal heavy chain 5"/>
    <property type="match status" value="1"/>
</dbReference>
<keyword evidence="4" id="KW-0493">Microtubule</keyword>
<dbReference type="Gene3D" id="1.20.1270.280">
    <property type="match status" value="1"/>
</dbReference>
<dbReference type="Pfam" id="PF03028">
    <property type="entry name" value="Dynein_heavy"/>
    <property type="match status" value="1"/>
</dbReference>
<dbReference type="InterPro" id="IPR043157">
    <property type="entry name" value="Dynein_AAA1S"/>
</dbReference>
<dbReference type="Gene3D" id="1.10.8.710">
    <property type="match status" value="1"/>
</dbReference>
<keyword evidence="10" id="KW-0505">Motor protein</keyword>
<feature type="domain" description="AAA+ ATPase" evidence="15">
    <location>
        <begin position="2159"/>
        <end position="2306"/>
    </location>
</feature>
<comment type="subcellular location">
    <subcellularLocation>
        <location evidence="1">Cytoplasm</location>
        <location evidence="1">Cytoskeleton</location>
        <location evidence="1">Cilium axoneme</location>
    </subcellularLocation>
</comment>
<dbReference type="FunFam" id="3.40.50.300:FF:002141">
    <property type="entry name" value="Dynein heavy chain"/>
    <property type="match status" value="1"/>
</dbReference>
<dbReference type="InterPro" id="IPR041658">
    <property type="entry name" value="AAA_lid_11"/>
</dbReference>
<dbReference type="Pfam" id="PF12777">
    <property type="entry name" value="MT"/>
    <property type="match status" value="1"/>
</dbReference>
<dbReference type="EMBL" id="GL349438">
    <property type="protein sequence ID" value="KNC54636.1"/>
    <property type="molecule type" value="Genomic_DNA"/>
</dbReference>
<dbReference type="Pfam" id="PF17852">
    <property type="entry name" value="Dynein_AAA_lid"/>
    <property type="match status" value="1"/>
</dbReference>
<dbReference type="Pfam" id="PF12775">
    <property type="entry name" value="AAA_7"/>
    <property type="match status" value="1"/>
</dbReference>
<evidence type="ECO:0000256" key="4">
    <source>
        <dbReference type="ARBA" id="ARBA00022701"/>
    </source>
</evidence>
<evidence type="ECO:0000256" key="14">
    <source>
        <dbReference type="SAM" id="MobiDB-lite"/>
    </source>
</evidence>
<dbReference type="Gene3D" id="1.20.920.20">
    <property type="match status" value="1"/>
</dbReference>
<dbReference type="InterPro" id="IPR003593">
    <property type="entry name" value="AAA+_ATPase"/>
</dbReference>
<gene>
    <name evidence="16" type="ORF">AMSG_01490</name>
</gene>
<evidence type="ECO:0000256" key="10">
    <source>
        <dbReference type="ARBA" id="ARBA00023175"/>
    </source>
</evidence>
<dbReference type="Pfam" id="PF12774">
    <property type="entry name" value="AAA_6"/>
    <property type="match status" value="1"/>
</dbReference>
<dbReference type="GO" id="GO:0030286">
    <property type="term" value="C:dynein complex"/>
    <property type="evidence" value="ECO:0007669"/>
    <property type="project" value="UniProtKB-KW"/>
</dbReference>
<dbReference type="Gene3D" id="1.10.8.1220">
    <property type="match status" value="1"/>
</dbReference>
<dbReference type="GO" id="GO:0005874">
    <property type="term" value="C:microtubule"/>
    <property type="evidence" value="ECO:0007669"/>
    <property type="project" value="UniProtKB-KW"/>
</dbReference>
<dbReference type="FunFam" id="1.20.140.100:FF:000004">
    <property type="entry name" value="Dynein axonemal heavy chain 6"/>
    <property type="match status" value="1"/>
</dbReference>
<dbReference type="SUPFAM" id="SSF52540">
    <property type="entry name" value="P-loop containing nucleoside triphosphate hydrolases"/>
    <property type="match status" value="4"/>
</dbReference>
<dbReference type="GO" id="GO:0008569">
    <property type="term" value="F:minus-end-directed microtubule motor activity"/>
    <property type="evidence" value="ECO:0007669"/>
    <property type="project" value="InterPro"/>
</dbReference>
<protein>
    <submittedName>
        <fullName evidence="16">Dynein heavy chain 2</fullName>
    </submittedName>
</protein>
<dbReference type="FunFam" id="3.40.50.300:FF:000362">
    <property type="entry name" value="Dynein, axonemal, heavy chain 6"/>
    <property type="match status" value="1"/>
</dbReference>
<dbReference type="Gene3D" id="1.10.8.720">
    <property type="entry name" value="Region D6 of dynein motor"/>
    <property type="match status" value="1"/>
</dbReference>
<dbReference type="PANTHER" id="PTHR22878:SF73">
    <property type="entry name" value="DYNEIN AXONEMAL HEAVY CHAIN 1"/>
    <property type="match status" value="1"/>
</dbReference>
<dbReference type="FunFam" id="3.10.490.20:FF:000005">
    <property type="entry name" value="Dynein axonemal heavy chain 6"/>
    <property type="match status" value="1"/>
</dbReference>
<dbReference type="GO" id="GO:0051959">
    <property type="term" value="F:dynein light intermediate chain binding"/>
    <property type="evidence" value="ECO:0007669"/>
    <property type="project" value="InterPro"/>
</dbReference>
<dbReference type="PANTHER" id="PTHR22878">
    <property type="entry name" value="DYNEIN HEAVY CHAIN 6, AXONEMAL-LIKE-RELATED"/>
    <property type="match status" value="1"/>
</dbReference>
<dbReference type="InterPro" id="IPR035706">
    <property type="entry name" value="AAA_9"/>
</dbReference>
<keyword evidence="6" id="KW-0067">ATP-binding</keyword>
<dbReference type="InterPro" id="IPR042222">
    <property type="entry name" value="Dynein_2_N"/>
</dbReference>
<feature type="domain" description="AAA+ ATPase" evidence="15">
    <location>
        <begin position="1775"/>
        <end position="2023"/>
    </location>
</feature>
<dbReference type="Gene3D" id="3.20.180.20">
    <property type="entry name" value="Dynein heavy chain, N-terminal domain 2"/>
    <property type="match status" value="1"/>
</dbReference>
<evidence type="ECO:0000313" key="16">
    <source>
        <dbReference type="EMBL" id="KNC54636.1"/>
    </source>
</evidence>
<keyword evidence="9" id="KW-0969">Cilium</keyword>
<dbReference type="InterPro" id="IPR054354">
    <property type="entry name" value="DYNC2H1-like_lid"/>
</dbReference>